<reference evidence="7 8" key="1">
    <citation type="submission" date="2012-12" db="EMBL/GenBank/DDBJ databases">
        <title>Genome assembly of Fulvivirga imtechensis AK7.</title>
        <authorList>
            <person name="Nupur N."/>
            <person name="Khatri I."/>
            <person name="Kumar R."/>
            <person name="Subramanian S."/>
            <person name="Pinnaka A."/>
        </authorList>
    </citation>
    <scope>NUCLEOTIDE SEQUENCE [LARGE SCALE GENOMIC DNA]</scope>
    <source>
        <strain evidence="7 8">AK7</strain>
    </source>
</reference>
<dbReference type="AlphaFoldDB" id="L8K067"/>
<evidence type="ECO:0000313" key="7">
    <source>
        <dbReference type="EMBL" id="ELR72867.1"/>
    </source>
</evidence>
<dbReference type="EMBL" id="AMZN01000014">
    <property type="protein sequence ID" value="ELR72867.1"/>
    <property type="molecule type" value="Genomic_DNA"/>
</dbReference>
<dbReference type="PROSITE" id="PS50042">
    <property type="entry name" value="CNMP_BINDING_3"/>
    <property type="match status" value="1"/>
</dbReference>
<dbReference type="InterPro" id="IPR036097">
    <property type="entry name" value="HisK_dim/P_sf"/>
</dbReference>
<dbReference type="SUPFAM" id="SSF55874">
    <property type="entry name" value="ATPase domain of HSP90 chaperone/DNA topoisomerase II/histidine kinase"/>
    <property type="match status" value="1"/>
</dbReference>
<proteinExistence type="predicted"/>
<evidence type="ECO:0000256" key="3">
    <source>
        <dbReference type="ARBA" id="ARBA00022553"/>
    </source>
</evidence>
<dbReference type="InterPro" id="IPR005467">
    <property type="entry name" value="His_kinase_dom"/>
</dbReference>
<dbReference type="Pfam" id="PF00027">
    <property type="entry name" value="cNMP_binding"/>
    <property type="match status" value="1"/>
</dbReference>
<dbReference type="PROSITE" id="PS50109">
    <property type="entry name" value="HIS_KIN"/>
    <property type="match status" value="1"/>
</dbReference>
<dbReference type="RefSeq" id="WP_009578527.1">
    <property type="nucleotide sequence ID" value="NZ_AMZN01000014.1"/>
</dbReference>
<evidence type="ECO:0000313" key="8">
    <source>
        <dbReference type="Proteomes" id="UP000011135"/>
    </source>
</evidence>
<dbReference type="OrthoDB" id="9806995at2"/>
<dbReference type="PRINTS" id="PR00344">
    <property type="entry name" value="BCTRLSENSOR"/>
</dbReference>
<dbReference type="SUPFAM" id="SSF47384">
    <property type="entry name" value="Homodimeric domain of signal transducing histidine kinase"/>
    <property type="match status" value="1"/>
</dbReference>
<feature type="domain" description="Histidine kinase" evidence="6">
    <location>
        <begin position="284"/>
        <end position="464"/>
    </location>
</feature>
<dbReference type="PANTHER" id="PTHR43065">
    <property type="entry name" value="SENSOR HISTIDINE KINASE"/>
    <property type="match status" value="1"/>
</dbReference>
<dbReference type="SUPFAM" id="SSF51206">
    <property type="entry name" value="cAMP-binding domain-like"/>
    <property type="match status" value="1"/>
</dbReference>
<dbReference type="GO" id="GO:0000155">
    <property type="term" value="F:phosphorelay sensor kinase activity"/>
    <property type="evidence" value="ECO:0007669"/>
    <property type="project" value="InterPro"/>
</dbReference>
<dbReference type="InterPro" id="IPR003661">
    <property type="entry name" value="HisK_dim/P_dom"/>
</dbReference>
<comment type="caution">
    <text evidence="7">The sequence shown here is derived from an EMBL/GenBank/DDBJ whole genome shotgun (WGS) entry which is preliminary data.</text>
</comment>
<feature type="coiled-coil region" evidence="4">
    <location>
        <begin position="362"/>
        <end position="389"/>
    </location>
</feature>
<dbReference type="InterPro" id="IPR014710">
    <property type="entry name" value="RmlC-like_jellyroll"/>
</dbReference>
<dbReference type="InterPro" id="IPR004358">
    <property type="entry name" value="Sig_transdc_His_kin-like_C"/>
</dbReference>
<dbReference type="Pfam" id="PF02518">
    <property type="entry name" value="HATPase_c"/>
    <property type="match status" value="1"/>
</dbReference>
<comment type="catalytic activity">
    <reaction evidence="1">
        <text>ATP + protein L-histidine = ADP + protein N-phospho-L-histidine.</text>
        <dbReference type="EC" id="2.7.13.3"/>
    </reaction>
</comment>
<dbReference type="Gene3D" id="2.60.120.10">
    <property type="entry name" value="Jelly Rolls"/>
    <property type="match status" value="1"/>
</dbReference>
<dbReference type="STRING" id="1237149.C900_00828"/>
<dbReference type="Gene3D" id="3.30.565.10">
    <property type="entry name" value="Histidine kinase-like ATPase, C-terminal domain"/>
    <property type="match status" value="1"/>
</dbReference>
<keyword evidence="3" id="KW-0597">Phosphoprotein</keyword>
<organism evidence="7 8">
    <name type="scientific">Fulvivirga imtechensis AK7</name>
    <dbReference type="NCBI Taxonomy" id="1237149"/>
    <lineage>
        <taxon>Bacteria</taxon>
        <taxon>Pseudomonadati</taxon>
        <taxon>Bacteroidota</taxon>
        <taxon>Cytophagia</taxon>
        <taxon>Cytophagales</taxon>
        <taxon>Fulvivirgaceae</taxon>
        <taxon>Fulvivirga</taxon>
    </lineage>
</organism>
<dbReference type="PATRIC" id="fig|1237149.3.peg.1061"/>
<dbReference type="SMART" id="SM00387">
    <property type="entry name" value="HATPase_c"/>
    <property type="match status" value="1"/>
</dbReference>
<dbReference type="InterPro" id="IPR036890">
    <property type="entry name" value="HATPase_C_sf"/>
</dbReference>
<dbReference type="eggNOG" id="COG0664">
    <property type="taxonomic scope" value="Bacteria"/>
</dbReference>
<dbReference type="PANTHER" id="PTHR43065:SF48">
    <property type="entry name" value="HISTIDINE KINASE"/>
    <property type="match status" value="1"/>
</dbReference>
<dbReference type="CDD" id="cd00038">
    <property type="entry name" value="CAP_ED"/>
    <property type="match status" value="1"/>
</dbReference>
<keyword evidence="4" id="KW-0175">Coiled coil</keyword>
<keyword evidence="8" id="KW-1185">Reference proteome</keyword>
<evidence type="ECO:0000256" key="2">
    <source>
        <dbReference type="ARBA" id="ARBA00012438"/>
    </source>
</evidence>
<dbReference type="EC" id="2.7.13.3" evidence="2"/>
<dbReference type="InterPro" id="IPR000595">
    <property type="entry name" value="cNMP-bd_dom"/>
</dbReference>
<dbReference type="eggNOG" id="COG4191">
    <property type="taxonomic scope" value="Bacteria"/>
</dbReference>
<protein>
    <recommendedName>
        <fullName evidence="2">histidine kinase</fullName>
        <ecNumber evidence="2">2.7.13.3</ecNumber>
    </recommendedName>
</protein>
<name>L8K067_9BACT</name>
<dbReference type="Gene3D" id="1.10.287.130">
    <property type="match status" value="1"/>
</dbReference>
<dbReference type="CDD" id="cd00082">
    <property type="entry name" value="HisKA"/>
    <property type="match status" value="1"/>
</dbReference>
<evidence type="ECO:0000256" key="1">
    <source>
        <dbReference type="ARBA" id="ARBA00000085"/>
    </source>
</evidence>
<gene>
    <name evidence="7" type="ORF">C900_00828</name>
</gene>
<evidence type="ECO:0000256" key="4">
    <source>
        <dbReference type="SAM" id="Coils"/>
    </source>
</evidence>
<dbReference type="InterPro" id="IPR003594">
    <property type="entry name" value="HATPase_dom"/>
</dbReference>
<dbReference type="Proteomes" id="UP000011135">
    <property type="component" value="Unassembled WGS sequence"/>
</dbReference>
<sequence length="464" mass="52711">MVYQIIERLLEIDQLKEVPRNQLEWLVEKSDCRSVKQGDYLFKKGAPIDKMYIILHGHFILKIQQNNQFRVIGSLEEKAITGALPYSRASIATGIAEAAENAEVLALDKTYFKEMITDYHELTTAFVHVMSTRIRHFTKLQQQNDKMMALGKLSAGLAHELNNPSGAVIRSARMLRKHLALLPEEFKKVIKIKIDDQQLDIVTDLLFDKIKDGVQHIPLMEKTDREDSIASWLEEHDFNDGYEAAENFVDFNFTEEDMDTIAEQVNGKDLVPVVNWLNQVLATEKLVNEIEDASQRINDLVKSVKSYTHMDQAPEKQPANIHTGIDNTLTMLNHKLKKAHINVIKKYQEDLPKPMIYISELNQVWTNLIDNAIDALEDAEHKNLEIQTKQDGSFVKINIVDSGKGIPDEVKDQIFDPFFTTKAIGKGTGLGLDIVQQIISQHNGTIDVDSKPGRTEFKICIPIA</sequence>
<feature type="domain" description="Cyclic nucleotide-binding" evidence="5">
    <location>
        <begin position="14"/>
        <end position="116"/>
    </location>
</feature>
<evidence type="ECO:0000259" key="5">
    <source>
        <dbReference type="PROSITE" id="PS50042"/>
    </source>
</evidence>
<accession>L8K067</accession>
<evidence type="ECO:0000259" key="6">
    <source>
        <dbReference type="PROSITE" id="PS50109"/>
    </source>
</evidence>
<dbReference type="InterPro" id="IPR018490">
    <property type="entry name" value="cNMP-bd_dom_sf"/>
</dbReference>